<dbReference type="GO" id="GO:0032259">
    <property type="term" value="P:methylation"/>
    <property type="evidence" value="ECO:0007669"/>
    <property type="project" value="UniProtKB-KW"/>
</dbReference>
<organism evidence="5">
    <name type="scientific">uncultured Acidimicrobiales bacterium</name>
    <dbReference type="NCBI Taxonomy" id="310071"/>
    <lineage>
        <taxon>Bacteria</taxon>
        <taxon>Bacillati</taxon>
        <taxon>Actinomycetota</taxon>
        <taxon>Acidimicrobiia</taxon>
        <taxon>Acidimicrobiales</taxon>
        <taxon>environmental samples</taxon>
    </lineage>
</organism>
<feature type="compositionally biased region" description="Basic residues" evidence="3">
    <location>
        <begin position="1"/>
        <end position="10"/>
    </location>
</feature>
<dbReference type="EMBL" id="CADCTF010000101">
    <property type="protein sequence ID" value="CAA9246433.1"/>
    <property type="molecule type" value="Genomic_DNA"/>
</dbReference>
<keyword evidence="2" id="KW-0808">Transferase</keyword>
<proteinExistence type="predicted"/>
<dbReference type="GO" id="GO:0008168">
    <property type="term" value="F:methyltransferase activity"/>
    <property type="evidence" value="ECO:0007669"/>
    <property type="project" value="UniProtKB-KW"/>
</dbReference>
<dbReference type="InterPro" id="IPR051052">
    <property type="entry name" value="Diverse_substrate_MTase"/>
</dbReference>
<reference evidence="5" key="1">
    <citation type="submission" date="2020-02" db="EMBL/GenBank/DDBJ databases">
        <authorList>
            <person name="Meier V. D."/>
        </authorList>
    </citation>
    <scope>NUCLEOTIDE SEQUENCE</scope>
    <source>
        <strain evidence="5">AVDCRST_MAG50</strain>
    </source>
</reference>
<protein>
    <recommendedName>
        <fullName evidence="4">Methyltransferase domain-containing protein</fullName>
    </recommendedName>
</protein>
<evidence type="ECO:0000256" key="3">
    <source>
        <dbReference type="SAM" id="MobiDB-lite"/>
    </source>
</evidence>
<dbReference type="PANTHER" id="PTHR44942">
    <property type="entry name" value="METHYLTRANSF_11 DOMAIN-CONTAINING PROTEIN"/>
    <property type="match status" value="1"/>
</dbReference>
<name>A0A6J4IA83_9ACTN</name>
<gene>
    <name evidence="5" type="ORF">AVDCRST_MAG50-2013</name>
</gene>
<feature type="domain" description="Methyltransferase" evidence="4">
    <location>
        <begin position="71"/>
        <end position="158"/>
    </location>
</feature>
<sequence length="287" mass="32375">MRSRRPKRSTSGRSPTSRPEASTDPDGERQRLAATFDLAADRYQRARPEYPSALFDHLLHVAQLTPGHRLLEVGCATGKATRPLAERGFRITCVEPGQALAAAARRNLAGFDVDIFESDFESWRSPERFDLVYAATAWHWIDPQLRYLQAAAALQPGGFLAFWSAVHVLPHGGDPFFAEIQEVYDEIGEGVDPEAPLPRPGLLDDERADIEASGRFEVVDVSQFDWETVHDAEGYIDLLETFSGHIAMEPEPRERLYGEIRRRLAERPEGRLRRHWGAVLHVARLRS</sequence>
<dbReference type="Gene3D" id="3.40.50.150">
    <property type="entry name" value="Vaccinia Virus protein VP39"/>
    <property type="match status" value="1"/>
</dbReference>
<dbReference type="InterPro" id="IPR029063">
    <property type="entry name" value="SAM-dependent_MTases_sf"/>
</dbReference>
<dbReference type="AlphaFoldDB" id="A0A6J4IA83"/>
<dbReference type="CDD" id="cd02440">
    <property type="entry name" value="AdoMet_MTases"/>
    <property type="match status" value="1"/>
</dbReference>
<accession>A0A6J4IA83</accession>
<dbReference type="InterPro" id="IPR041698">
    <property type="entry name" value="Methyltransf_25"/>
</dbReference>
<evidence type="ECO:0000256" key="2">
    <source>
        <dbReference type="ARBA" id="ARBA00022679"/>
    </source>
</evidence>
<evidence type="ECO:0000259" key="4">
    <source>
        <dbReference type="Pfam" id="PF13649"/>
    </source>
</evidence>
<feature type="region of interest" description="Disordered" evidence="3">
    <location>
        <begin position="1"/>
        <end position="29"/>
    </location>
</feature>
<dbReference type="SUPFAM" id="SSF53335">
    <property type="entry name" value="S-adenosyl-L-methionine-dependent methyltransferases"/>
    <property type="match status" value="1"/>
</dbReference>
<keyword evidence="1" id="KW-0489">Methyltransferase</keyword>
<dbReference type="PANTHER" id="PTHR44942:SF4">
    <property type="entry name" value="METHYLTRANSFERASE TYPE 11 DOMAIN-CONTAINING PROTEIN"/>
    <property type="match status" value="1"/>
</dbReference>
<evidence type="ECO:0000313" key="5">
    <source>
        <dbReference type="EMBL" id="CAA9246433.1"/>
    </source>
</evidence>
<dbReference type="Pfam" id="PF13649">
    <property type="entry name" value="Methyltransf_25"/>
    <property type="match status" value="1"/>
</dbReference>
<evidence type="ECO:0000256" key="1">
    <source>
        <dbReference type="ARBA" id="ARBA00022603"/>
    </source>
</evidence>